<organism evidence="5 6">
    <name type="scientific">Thermomonospora echinospora</name>
    <dbReference type="NCBI Taxonomy" id="1992"/>
    <lineage>
        <taxon>Bacteria</taxon>
        <taxon>Bacillati</taxon>
        <taxon>Actinomycetota</taxon>
        <taxon>Actinomycetes</taxon>
        <taxon>Streptosporangiales</taxon>
        <taxon>Thermomonosporaceae</taxon>
        <taxon>Thermomonospora</taxon>
    </lineage>
</organism>
<dbReference type="InterPro" id="IPR018060">
    <property type="entry name" value="HTH_AraC"/>
</dbReference>
<dbReference type="Gene3D" id="1.10.10.60">
    <property type="entry name" value="Homeodomain-like"/>
    <property type="match status" value="1"/>
</dbReference>
<dbReference type="EMBL" id="FNVO01000017">
    <property type="protein sequence ID" value="SEG84712.1"/>
    <property type="molecule type" value="Genomic_DNA"/>
</dbReference>
<dbReference type="InterPro" id="IPR009057">
    <property type="entry name" value="Homeodomain-like_sf"/>
</dbReference>
<dbReference type="GO" id="GO:0043565">
    <property type="term" value="F:sequence-specific DNA binding"/>
    <property type="evidence" value="ECO:0007669"/>
    <property type="project" value="InterPro"/>
</dbReference>
<feature type="domain" description="HTH araC/xylS-type" evidence="4">
    <location>
        <begin position="86"/>
        <end position="183"/>
    </location>
</feature>
<dbReference type="GO" id="GO:0003700">
    <property type="term" value="F:DNA-binding transcription factor activity"/>
    <property type="evidence" value="ECO:0007669"/>
    <property type="project" value="InterPro"/>
</dbReference>
<keyword evidence="1" id="KW-0805">Transcription regulation</keyword>
<evidence type="ECO:0000256" key="3">
    <source>
        <dbReference type="ARBA" id="ARBA00023163"/>
    </source>
</evidence>
<dbReference type="Proteomes" id="UP000236723">
    <property type="component" value="Unassembled WGS sequence"/>
</dbReference>
<keyword evidence="2 5" id="KW-0238">DNA-binding</keyword>
<sequence>MTVYIDSAGRAGRALSARVQPERDNVGAWTEAARPALAVVEEATPDLQIAERAVATLTGGAVAGDAAADGAWSGGRGPGGRGDALDRAVTLLPQLTGGPIRLPEVAAAVSLSPSRLRHLFSERLGLPFTAYVRWVRLRATMHTVREGGTLTQAAHAAGFTDSAHLTRVCRAMFGITPTQAARAAGWHPPRHRHPR</sequence>
<accession>A0A1H6DHS5</accession>
<evidence type="ECO:0000313" key="5">
    <source>
        <dbReference type="EMBL" id="SEG84712.1"/>
    </source>
</evidence>
<dbReference type="RefSeq" id="WP_235018233.1">
    <property type="nucleotide sequence ID" value="NZ_FNVO01000017.1"/>
</dbReference>
<reference evidence="6" key="1">
    <citation type="submission" date="2016-10" db="EMBL/GenBank/DDBJ databases">
        <authorList>
            <person name="Varghese N."/>
            <person name="Submissions S."/>
        </authorList>
    </citation>
    <scope>NUCLEOTIDE SEQUENCE [LARGE SCALE GENOMIC DNA]</scope>
    <source>
        <strain evidence="6">DSM 43163</strain>
    </source>
</reference>
<proteinExistence type="predicted"/>
<gene>
    <name evidence="5" type="ORF">SAMN04489712_11755</name>
</gene>
<evidence type="ECO:0000313" key="6">
    <source>
        <dbReference type="Proteomes" id="UP000236723"/>
    </source>
</evidence>
<dbReference type="InterPro" id="IPR050204">
    <property type="entry name" value="AraC_XylS_family_regulators"/>
</dbReference>
<keyword evidence="3" id="KW-0804">Transcription</keyword>
<dbReference type="Pfam" id="PF12833">
    <property type="entry name" value="HTH_18"/>
    <property type="match status" value="1"/>
</dbReference>
<dbReference type="PROSITE" id="PS01124">
    <property type="entry name" value="HTH_ARAC_FAMILY_2"/>
    <property type="match status" value="1"/>
</dbReference>
<protein>
    <submittedName>
        <fullName evidence="5">AraC-type DNA-binding protein</fullName>
    </submittedName>
</protein>
<dbReference type="PANTHER" id="PTHR46796">
    <property type="entry name" value="HTH-TYPE TRANSCRIPTIONAL ACTIVATOR RHAS-RELATED"/>
    <property type="match status" value="1"/>
</dbReference>
<dbReference type="SUPFAM" id="SSF46689">
    <property type="entry name" value="Homeodomain-like"/>
    <property type="match status" value="1"/>
</dbReference>
<dbReference type="AlphaFoldDB" id="A0A1H6DHS5"/>
<evidence type="ECO:0000256" key="1">
    <source>
        <dbReference type="ARBA" id="ARBA00023015"/>
    </source>
</evidence>
<name>A0A1H6DHS5_9ACTN</name>
<evidence type="ECO:0000256" key="2">
    <source>
        <dbReference type="ARBA" id="ARBA00023125"/>
    </source>
</evidence>
<evidence type="ECO:0000259" key="4">
    <source>
        <dbReference type="PROSITE" id="PS01124"/>
    </source>
</evidence>
<keyword evidence="6" id="KW-1185">Reference proteome</keyword>
<dbReference type="SMART" id="SM00342">
    <property type="entry name" value="HTH_ARAC"/>
    <property type="match status" value="1"/>
</dbReference>